<evidence type="ECO:0000313" key="2">
    <source>
        <dbReference type="Proteomes" id="UP001232148"/>
    </source>
</evidence>
<sequence>MHALCEAAAYFGLQANPMPSPSLYAPRTQGQSQLTLGQIQQLGSVGVWAMMRGSCSTSRANTVYLSATSSQS</sequence>
<keyword evidence="2" id="KW-1185">Reference proteome</keyword>
<protein>
    <submittedName>
        <fullName evidence="1">Uncharacterized protein</fullName>
    </submittedName>
</protein>
<accession>A0AAD9HGQ9</accession>
<dbReference type="AlphaFoldDB" id="A0AAD9HGQ9"/>
<gene>
    <name evidence="1" type="ORF">LX32DRAFT_639599</name>
</gene>
<proteinExistence type="predicted"/>
<name>A0AAD9HGQ9_9PEZI</name>
<comment type="caution">
    <text evidence="1">The sequence shown here is derived from an EMBL/GenBank/DDBJ whole genome shotgun (WGS) entry which is preliminary data.</text>
</comment>
<evidence type="ECO:0000313" key="1">
    <source>
        <dbReference type="EMBL" id="KAK2028816.1"/>
    </source>
</evidence>
<reference evidence="1" key="1">
    <citation type="submission" date="2021-06" db="EMBL/GenBank/DDBJ databases">
        <title>Comparative genomics, transcriptomics and evolutionary studies reveal genomic signatures of adaptation to plant cell wall in hemibiotrophic fungi.</title>
        <authorList>
            <consortium name="DOE Joint Genome Institute"/>
            <person name="Baroncelli R."/>
            <person name="Diaz J.F."/>
            <person name="Benocci T."/>
            <person name="Peng M."/>
            <person name="Battaglia E."/>
            <person name="Haridas S."/>
            <person name="Andreopoulos W."/>
            <person name="Labutti K."/>
            <person name="Pangilinan J."/>
            <person name="Floch G.L."/>
            <person name="Makela M.R."/>
            <person name="Henrissat B."/>
            <person name="Grigoriev I.V."/>
            <person name="Crouch J.A."/>
            <person name="De Vries R.P."/>
            <person name="Sukno S.A."/>
            <person name="Thon M.R."/>
        </authorList>
    </citation>
    <scope>NUCLEOTIDE SEQUENCE</scope>
    <source>
        <strain evidence="1">MAFF235873</strain>
    </source>
</reference>
<dbReference type="Proteomes" id="UP001232148">
    <property type="component" value="Unassembled WGS sequence"/>
</dbReference>
<organism evidence="1 2">
    <name type="scientific">Colletotrichum zoysiae</name>
    <dbReference type="NCBI Taxonomy" id="1216348"/>
    <lineage>
        <taxon>Eukaryota</taxon>
        <taxon>Fungi</taxon>
        <taxon>Dikarya</taxon>
        <taxon>Ascomycota</taxon>
        <taxon>Pezizomycotina</taxon>
        <taxon>Sordariomycetes</taxon>
        <taxon>Hypocreomycetidae</taxon>
        <taxon>Glomerellales</taxon>
        <taxon>Glomerellaceae</taxon>
        <taxon>Colletotrichum</taxon>
        <taxon>Colletotrichum graminicola species complex</taxon>
    </lineage>
</organism>
<dbReference type="EMBL" id="MU842872">
    <property type="protein sequence ID" value="KAK2028816.1"/>
    <property type="molecule type" value="Genomic_DNA"/>
</dbReference>